<protein>
    <submittedName>
        <fullName evidence="1">(diamondback moth) hypothetical protein</fullName>
    </submittedName>
</protein>
<evidence type="ECO:0000313" key="1">
    <source>
        <dbReference type="EMBL" id="CAG9138705.1"/>
    </source>
</evidence>
<keyword evidence="2" id="KW-1185">Reference proteome</keyword>
<gene>
    <name evidence="1" type="ORF">PLXY2_LOCUS16959</name>
</gene>
<comment type="caution">
    <text evidence="1">The sequence shown here is derived from an EMBL/GenBank/DDBJ whole genome shotgun (WGS) entry which is preliminary data.</text>
</comment>
<evidence type="ECO:0000313" key="2">
    <source>
        <dbReference type="Proteomes" id="UP000653454"/>
    </source>
</evidence>
<dbReference type="AlphaFoldDB" id="A0A8S4GCA7"/>
<dbReference type="EMBL" id="CAJHNJ030000764">
    <property type="protein sequence ID" value="CAG9138705.1"/>
    <property type="molecule type" value="Genomic_DNA"/>
</dbReference>
<organism evidence="1 2">
    <name type="scientific">Plutella xylostella</name>
    <name type="common">Diamondback moth</name>
    <name type="synonym">Plutella maculipennis</name>
    <dbReference type="NCBI Taxonomy" id="51655"/>
    <lineage>
        <taxon>Eukaryota</taxon>
        <taxon>Metazoa</taxon>
        <taxon>Ecdysozoa</taxon>
        <taxon>Arthropoda</taxon>
        <taxon>Hexapoda</taxon>
        <taxon>Insecta</taxon>
        <taxon>Pterygota</taxon>
        <taxon>Neoptera</taxon>
        <taxon>Endopterygota</taxon>
        <taxon>Lepidoptera</taxon>
        <taxon>Glossata</taxon>
        <taxon>Ditrysia</taxon>
        <taxon>Yponomeutoidea</taxon>
        <taxon>Plutellidae</taxon>
        <taxon>Plutella</taxon>
    </lineage>
</organism>
<accession>A0A8S4GCA7</accession>
<feature type="non-terminal residue" evidence="1">
    <location>
        <position position="1"/>
    </location>
</feature>
<dbReference type="Proteomes" id="UP000653454">
    <property type="component" value="Unassembled WGS sequence"/>
</dbReference>
<reference evidence="1" key="1">
    <citation type="submission" date="2020-11" db="EMBL/GenBank/DDBJ databases">
        <authorList>
            <person name="Whiteford S."/>
        </authorList>
    </citation>
    <scope>NUCLEOTIDE SEQUENCE</scope>
</reference>
<name>A0A8S4GCA7_PLUXY</name>
<sequence>MLLWYSRQMSASLRARTPYSGGCGRSAATRGCRPSCGSWRPRGCAACSPPRC</sequence>
<proteinExistence type="predicted"/>